<dbReference type="GO" id="GO:0005524">
    <property type="term" value="F:ATP binding"/>
    <property type="evidence" value="ECO:0007669"/>
    <property type="project" value="UniProtKB-KW"/>
</dbReference>
<keyword evidence="3" id="KW-1188">Viral release from host cell</keyword>
<dbReference type="InterPro" id="IPR017956">
    <property type="entry name" value="AT_hook_DNA-bd_motif"/>
</dbReference>
<dbReference type="Gene3D" id="3.30.420.10">
    <property type="entry name" value="Ribonuclease H-like superfamily/Ribonuclease H"/>
    <property type="match status" value="1"/>
</dbReference>
<keyword evidence="17" id="KW-0917">Virion maturation</keyword>
<dbReference type="GO" id="GO:0005634">
    <property type="term" value="C:nucleus"/>
    <property type="evidence" value="ECO:0007669"/>
    <property type="project" value="UniProtKB-ARBA"/>
</dbReference>
<feature type="compositionally biased region" description="Basic and acidic residues" evidence="23">
    <location>
        <begin position="257"/>
        <end position="269"/>
    </location>
</feature>
<comment type="catalytic activity">
    <reaction evidence="21">
        <text>DNA(n) + a 2'-deoxyribonucleoside 5'-triphosphate = DNA(n+1) + diphosphate</text>
        <dbReference type="Rhea" id="RHEA:22508"/>
        <dbReference type="Rhea" id="RHEA-COMP:17339"/>
        <dbReference type="Rhea" id="RHEA-COMP:17340"/>
        <dbReference type="ChEBI" id="CHEBI:33019"/>
        <dbReference type="ChEBI" id="CHEBI:61560"/>
        <dbReference type="ChEBI" id="CHEBI:173112"/>
        <dbReference type="EC" id="2.7.7.7"/>
    </reaction>
</comment>
<dbReference type="PANTHER" id="PTHR42648">
    <property type="entry name" value="TRANSPOSASE, PUTATIVE-RELATED"/>
    <property type="match status" value="1"/>
</dbReference>
<keyword evidence="18" id="KW-0238">DNA-binding</keyword>
<keyword evidence="2" id="KW-0815">Transposition</keyword>
<dbReference type="SMART" id="SM00384">
    <property type="entry name" value="AT_hook"/>
    <property type="match status" value="2"/>
</dbReference>
<evidence type="ECO:0000256" key="21">
    <source>
        <dbReference type="ARBA" id="ARBA00049244"/>
    </source>
</evidence>
<keyword evidence="8" id="KW-0547">Nucleotide-binding</keyword>
<keyword evidence="11" id="KW-0067">ATP-binding</keyword>
<evidence type="ECO:0000256" key="7">
    <source>
        <dbReference type="ARBA" id="ARBA00022723"/>
    </source>
</evidence>
<dbReference type="GO" id="GO:0004519">
    <property type="term" value="F:endonuclease activity"/>
    <property type="evidence" value="ECO:0007669"/>
    <property type="project" value="UniProtKB-KW"/>
</dbReference>
<dbReference type="SMART" id="SM00343">
    <property type="entry name" value="ZnF_C2HC"/>
    <property type="match status" value="1"/>
</dbReference>
<evidence type="ECO:0000256" key="4">
    <source>
        <dbReference type="ARBA" id="ARBA00022670"/>
    </source>
</evidence>
<evidence type="ECO:0000313" key="26">
    <source>
        <dbReference type="EMBL" id="SLM36798.1"/>
    </source>
</evidence>
<evidence type="ECO:0000259" key="24">
    <source>
        <dbReference type="PROSITE" id="PS50158"/>
    </source>
</evidence>
<keyword evidence="15" id="KW-0695">RNA-directed DNA polymerase</keyword>
<comment type="catalytic activity">
    <reaction evidence="20">
        <text>DNA(n) + a 2'-deoxyribonucleoside 5'-triphosphate = DNA(n+1) + diphosphate</text>
        <dbReference type="Rhea" id="RHEA:22508"/>
        <dbReference type="Rhea" id="RHEA-COMP:17339"/>
        <dbReference type="Rhea" id="RHEA-COMP:17340"/>
        <dbReference type="ChEBI" id="CHEBI:33019"/>
        <dbReference type="ChEBI" id="CHEBI:61560"/>
        <dbReference type="ChEBI" id="CHEBI:173112"/>
        <dbReference type="EC" id="2.7.7.49"/>
    </reaction>
</comment>
<dbReference type="Proteomes" id="UP000192927">
    <property type="component" value="Unassembled WGS sequence"/>
</dbReference>
<keyword evidence="27" id="KW-1185">Reference proteome</keyword>
<dbReference type="SUPFAM" id="SSF53098">
    <property type="entry name" value="Ribonuclease H-like"/>
    <property type="match status" value="1"/>
</dbReference>
<evidence type="ECO:0000256" key="2">
    <source>
        <dbReference type="ARBA" id="ARBA00022578"/>
    </source>
</evidence>
<reference evidence="27" key="1">
    <citation type="submission" date="2017-03" db="EMBL/GenBank/DDBJ databases">
        <authorList>
            <person name="Sharma R."/>
            <person name="Thines M."/>
        </authorList>
    </citation>
    <scope>NUCLEOTIDE SEQUENCE [LARGE SCALE GENOMIC DNA]</scope>
</reference>
<keyword evidence="4" id="KW-0645">Protease</keyword>
<keyword evidence="16" id="KW-0808">Transferase</keyword>
<dbReference type="InterPro" id="IPR036397">
    <property type="entry name" value="RNaseH_sf"/>
</dbReference>
<dbReference type="PROSITE" id="PS50158">
    <property type="entry name" value="ZF_CCHC"/>
    <property type="match status" value="1"/>
</dbReference>
<evidence type="ECO:0000256" key="9">
    <source>
        <dbReference type="ARBA" id="ARBA00022759"/>
    </source>
</evidence>
<comment type="function">
    <text evidence="1">The aspartyl protease (PR) mediates the proteolytic cleavages of the Gag and Gag-Pol polyproteins after assembly of the VLP.</text>
</comment>
<evidence type="ECO:0000256" key="20">
    <source>
        <dbReference type="ARBA" id="ARBA00048173"/>
    </source>
</evidence>
<evidence type="ECO:0000256" key="18">
    <source>
        <dbReference type="ARBA" id="ARBA00023125"/>
    </source>
</evidence>
<evidence type="ECO:0000256" key="11">
    <source>
        <dbReference type="ARBA" id="ARBA00022840"/>
    </source>
</evidence>
<dbReference type="GO" id="GO:0006310">
    <property type="term" value="P:DNA recombination"/>
    <property type="evidence" value="ECO:0007669"/>
    <property type="project" value="UniProtKB-KW"/>
</dbReference>
<keyword evidence="9" id="KW-0255">Endonuclease</keyword>
<proteinExistence type="predicted"/>
<dbReference type="GO" id="GO:0003723">
    <property type="term" value="F:RNA binding"/>
    <property type="evidence" value="ECO:0007669"/>
    <property type="project" value="UniProtKB-KW"/>
</dbReference>
<keyword evidence="14" id="KW-0229">DNA integration</keyword>
<name>A0A1W5D0Z8_9LECA</name>
<evidence type="ECO:0000256" key="15">
    <source>
        <dbReference type="ARBA" id="ARBA00022918"/>
    </source>
</evidence>
<dbReference type="InterPro" id="IPR039537">
    <property type="entry name" value="Retrotran_Ty1/copia-like"/>
</dbReference>
<evidence type="ECO:0000256" key="16">
    <source>
        <dbReference type="ARBA" id="ARBA00022932"/>
    </source>
</evidence>
<feature type="region of interest" description="Disordered" evidence="23">
    <location>
        <begin position="793"/>
        <end position="864"/>
    </location>
</feature>
<dbReference type="Gene3D" id="4.10.60.10">
    <property type="entry name" value="Zinc finger, CCHC-type"/>
    <property type="match status" value="1"/>
</dbReference>
<evidence type="ECO:0000256" key="5">
    <source>
        <dbReference type="ARBA" id="ARBA00022695"/>
    </source>
</evidence>
<protein>
    <submittedName>
        <fullName evidence="26">Copia-like retrotransposable element</fullName>
    </submittedName>
</protein>
<evidence type="ECO:0000313" key="27">
    <source>
        <dbReference type="Proteomes" id="UP000192927"/>
    </source>
</evidence>
<dbReference type="GO" id="GO:0008270">
    <property type="term" value="F:zinc ion binding"/>
    <property type="evidence" value="ECO:0007669"/>
    <property type="project" value="UniProtKB-KW"/>
</dbReference>
<feature type="domain" description="CCHC-type" evidence="24">
    <location>
        <begin position="239"/>
        <end position="254"/>
    </location>
</feature>
<dbReference type="GO" id="GO:0003964">
    <property type="term" value="F:RNA-directed DNA polymerase activity"/>
    <property type="evidence" value="ECO:0007669"/>
    <property type="project" value="UniProtKB-KW"/>
</dbReference>
<keyword evidence="19" id="KW-0233">DNA recombination</keyword>
<dbReference type="GO" id="GO:0003887">
    <property type="term" value="F:DNA-directed DNA polymerase activity"/>
    <property type="evidence" value="ECO:0007669"/>
    <property type="project" value="UniProtKB-KW"/>
</dbReference>
<evidence type="ECO:0000256" key="10">
    <source>
        <dbReference type="ARBA" id="ARBA00022801"/>
    </source>
</evidence>
<dbReference type="Pfam" id="PF00098">
    <property type="entry name" value="zf-CCHC"/>
    <property type="match status" value="1"/>
</dbReference>
<feature type="region of interest" description="Disordered" evidence="23">
    <location>
        <begin position="249"/>
        <end position="301"/>
    </location>
</feature>
<organism evidence="26 27">
    <name type="scientific">Lasallia pustulata</name>
    <dbReference type="NCBI Taxonomy" id="136370"/>
    <lineage>
        <taxon>Eukaryota</taxon>
        <taxon>Fungi</taxon>
        <taxon>Dikarya</taxon>
        <taxon>Ascomycota</taxon>
        <taxon>Pezizomycotina</taxon>
        <taxon>Lecanoromycetes</taxon>
        <taxon>OSLEUM clade</taxon>
        <taxon>Umbilicariomycetidae</taxon>
        <taxon>Umbilicariales</taxon>
        <taxon>Umbilicariaceae</taxon>
        <taxon>Lasallia</taxon>
    </lineage>
</organism>
<evidence type="ECO:0000256" key="22">
    <source>
        <dbReference type="PROSITE-ProRule" id="PRU00047"/>
    </source>
</evidence>
<dbReference type="AlphaFoldDB" id="A0A1W5D0Z8"/>
<dbReference type="SUPFAM" id="SSF57756">
    <property type="entry name" value="Retrovirus zinc finger-like domains"/>
    <property type="match status" value="1"/>
</dbReference>
<accession>A0A1W5D0Z8</accession>
<dbReference type="EMBL" id="FWEW01001348">
    <property type="protein sequence ID" value="SLM36798.1"/>
    <property type="molecule type" value="Genomic_DNA"/>
</dbReference>
<keyword evidence="22" id="KW-0862">Zinc</keyword>
<keyword evidence="13" id="KW-0694">RNA-binding</keyword>
<dbReference type="InterPro" id="IPR001878">
    <property type="entry name" value="Znf_CCHC"/>
</dbReference>
<dbReference type="GO" id="GO:0008233">
    <property type="term" value="F:peptidase activity"/>
    <property type="evidence" value="ECO:0007669"/>
    <property type="project" value="UniProtKB-KW"/>
</dbReference>
<evidence type="ECO:0000256" key="14">
    <source>
        <dbReference type="ARBA" id="ARBA00022908"/>
    </source>
</evidence>
<feature type="domain" description="Integrase catalytic" evidence="25">
    <location>
        <begin position="560"/>
        <end position="734"/>
    </location>
</feature>
<dbReference type="GO" id="GO:0032196">
    <property type="term" value="P:transposition"/>
    <property type="evidence" value="ECO:0007669"/>
    <property type="project" value="UniProtKB-KW"/>
</dbReference>
<keyword evidence="6" id="KW-0540">Nuclease</keyword>
<dbReference type="InterPro" id="IPR057670">
    <property type="entry name" value="SH3_retrovirus"/>
</dbReference>
<evidence type="ECO:0000256" key="12">
    <source>
        <dbReference type="ARBA" id="ARBA00022842"/>
    </source>
</evidence>
<evidence type="ECO:0000259" key="25">
    <source>
        <dbReference type="PROSITE" id="PS50994"/>
    </source>
</evidence>
<keyword evidence="10" id="KW-0378">Hydrolase</keyword>
<dbReference type="PANTHER" id="PTHR42648:SF11">
    <property type="entry name" value="TRANSPOSON TY4-P GAG-POL POLYPROTEIN"/>
    <property type="match status" value="1"/>
</dbReference>
<dbReference type="GO" id="GO:0006508">
    <property type="term" value="P:proteolysis"/>
    <property type="evidence" value="ECO:0007669"/>
    <property type="project" value="UniProtKB-KW"/>
</dbReference>
<dbReference type="Pfam" id="PF25597">
    <property type="entry name" value="SH3_retrovirus"/>
    <property type="match status" value="1"/>
</dbReference>
<evidence type="ECO:0000256" key="13">
    <source>
        <dbReference type="ARBA" id="ARBA00022884"/>
    </source>
</evidence>
<dbReference type="InterPro" id="IPR001584">
    <property type="entry name" value="Integrase_cat-core"/>
</dbReference>
<evidence type="ECO:0000256" key="19">
    <source>
        <dbReference type="ARBA" id="ARBA00023172"/>
    </source>
</evidence>
<sequence length="1102" mass="124231">MASADERDERVRTRRIILTGFDNWARWSSNTKASMQEKGVWDLTGNGAATQRTAAAMEKAKGTALRIILETVDDNLFRTIDGIEEIAEIWNKLKTTCSQVGQGVVYAILNELFGYASANKSKGYTKSVNTIFGDVGSLIKRLKSAVREDRDIWDDIHIVVALGALSPEYDNNKAHITTSKELQVQEVQQYMASEEVRINSDRQVGVEPELAMGMQNRGRPMAHNSLYEGRRGLGDDRMCYNCGKPGHVMRNCRQSNRRPDSKRQHDDNGRPFVQNKHPKHRLNKVANVSTDDDDESEEEGKKLPLRMAKQKLLAEDNCWYVDTCAAQHITNRLDLFEPASFYDEEHKFEAAKGEALYYTKKGTIAIPTGPGSNVRIRDVCYVPKASANLISMGILKRCGWSYSDKDDHMLLTKETVAIRAKLTKQNIYRLVVYGGKEVIMAVQGQQGRPTPLMGATPTQHLWHRRFGHTSHERIKLASTMVNGLLLHHAAESYKTANQSASDSECLTSDSEHLMNGSEQLSLDVEPELLATLQADEDPPNVCIPCVQSKQTRIIQHTSMRVTNRVLERLHSDLWGPHDPESLGGSLYAVVLVDDYSKKSWVDFLKTKDGFYDWFICMIPKLERLTDQELGHLRVDGGGEYISHALLRWCKTKGITIEHSTPHTLEHNSVSERTWQTLPEAMLTTNELKNLLPASKRDKVPNHTITGVRPSVAHLQIFGSVAHVHIPKEKRIKSDIRRTWTGIFLGYTESTKKYRIWSPQQQSIHEMSSVTIDESTSGAYLLNEFPLHPTRTKITNHAAPDVPRRRGRPRLKKPTQQQNTEEVVESYEPVQADATATPALRDQGRSTQSKTVRAEIPKRGRGRPRKIVEEPIINVTESGEWGMLTLAREDARAGRLADLRSHAHRTVRNSCYPPGLATVDDPYAPLVRERAGLNTTKLVATQVSSGYSTQKASCLQGKGSQQSMAMSGFQVLRNRVDLLHPMGSVAGGNTVRDQLRPTELDIEEVYVPNKRFKLMKLEQSALYKKIEEPKTYTEALSDPIHGRGWRDAIQTELENLQSHGVWELDKLPEGRRPIGCKWVFKIKYDENGLLEKYKACLVAQGFS</sequence>
<evidence type="ECO:0000256" key="1">
    <source>
        <dbReference type="ARBA" id="ARBA00002180"/>
    </source>
</evidence>
<dbReference type="GO" id="GO:0015074">
    <property type="term" value="P:DNA integration"/>
    <property type="evidence" value="ECO:0007669"/>
    <property type="project" value="UniProtKB-KW"/>
</dbReference>
<evidence type="ECO:0000256" key="17">
    <source>
        <dbReference type="ARBA" id="ARBA00023113"/>
    </source>
</evidence>
<evidence type="ECO:0000256" key="3">
    <source>
        <dbReference type="ARBA" id="ARBA00022612"/>
    </source>
</evidence>
<dbReference type="PROSITE" id="PS50994">
    <property type="entry name" value="INTEGRASE"/>
    <property type="match status" value="1"/>
</dbReference>
<dbReference type="InterPro" id="IPR012337">
    <property type="entry name" value="RNaseH-like_sf"/>
</dbReference>
<evidence type="ECO:0000256" key="6">
    <source>
        <dbReference type="ARBA" id="ARBA00022722"/>
    </source>
</evidence>
<evidence type="ECO:0000256" key="23">
    <source>
        <dbReference type="SAM" id="MobiDB-lite"/>
    </source>
</evidence>
<keyword evidence="5" id="KW-0548">Nucleotidyltransferase</keyword>
<dbReference type="GO" id="GO:0003677">
    <property type="term" value="F:DNA binding"/>
    <property type="evidence" value="ECO:0007669"/>
    <property type="project" value="UniProtKB-KW"/>
</dbReference>
<keyword evidence="12" id="KW-0460">Magnesium</keyword>
<dbReference type="Pfam" id="PF22936">
    <property type="entry name" value="Pol_BBD"/>
    <property type="match status" value="1"/>
</dbReference>
<keyword evidence="7" id="KW-0479">Metal-binding</keyword>
<keyword evidence="16" id="KW-0239">DNA-directed DNA polymerase</keyword>
<dbReference type="InterPro" id="IPR036875">
    <property type="entry name" value="Znf_CCHC_sf"/>
</dbReference>
<dbReference type="InterPro" id="IPR054722">
    <property type="entry name" value="PolX-like_BBD"/>
</dbReference>
<dbReference type="Pfam" id="PF14223">
    <property type="entry name" value="Retrotran_gag_2"/>
    <property type="match status" value="1"/>
</dbReference>
<evidence type="ECO:0000256" key="8">
    <source>
        <dbReference type="ARBA" id="ARBA00022741"/>
    </source>
</evidence>
<keyword evidence="22" id="KW-0863">Zinc-finger</keyword>